<keyword evidence="1" id="KW-0472">Membrane</keyword>
<feature type="transmembrane region" description="Helical" evidence="1">
    <location>
        <begin position="405"/>
        <end position="425"/>
    </location>
</feature>
<dbReference type="HOGENOM" id="CLU_453829_0_0_1"/>
<keyword evidence="3" id="KW-1185">Reference proteome</keyword>
<dbReference type="EMBL" id="GG662820">
    <property type="protein sequence ID" value="EAR89425.1"/>
    <property type="molecule type" value="Genomic_DNA"/>
</dbReference>
<accession>Q22WJ2</accession>
<gene>
    <name evidence="2" type="ORF">TTHERM_00155420</name>
</gene>
<dbReference type="Proteomes" id="UP000009168">
    <property type="component" value="Unassembled WGS sequence"/>
</dbReference>
<dbReference type="AlphaFoldDB" id="Q22WJ2"/>
<evidence type="ECO:0000256" key="1">
    <source>
        <dbReference type="SAM" id="Phobius"/>
    </source>
</evidence>
<dbReference type="RefSeq" id="XP_001009670.1">
    <property type="nucleotide sequence ID" value="XM_001009670.1"/>
</dbReference>
<sequence>MKTKFKEAKEWYSKNKIKVETMTYIFQSLLSVATFILSIITFVKTQNTLDQSIKIVDNFQQPYLINFSINSSQCAQSLFDVPWEGIHYGCDCTQSNNPNVKKQMYGDSCWNLHISTTDCKQIMPIFKQRHSFFLFAQDDNKNVVGICAQRASGNNQFYQIIGSQKGTCSQSQKTCGNPNKPETIICVASTDPCPIYSFQITTSIQPQLSANGWSFIKINKNLYFYYDQKGTSANDLPISQIVTTSGPGPCKDSTYQQTKYGQEYILQNWNRPSCDTDTYFTKSSLSITEKQLYQYNLDSDQFQEISNLTGFNLNTSPEIYTTYYKPFIPWAIQNRDEVYNLVNILLNIESFLNIMKIAIIVHGLTLGYITFYVNMYYILALNAYKDQPNNQNFFIFKLCKSASSFLVMSASMAIAIVAFIQSISYKKALDEVCSNSPTLDVYMQDFQNLRDFTDNQIFRQNLTTIITTTVNILIEVIPLIVSCFQCKKTEKSDNKVIPLQQQPNIYNLFGQTDVNKAIQQKHHLNTKHFIHKKKNVPVVKRSPLVNSISETQGQNTPQTGMQNHTSHDFILQQQQIKFNNSPDIQQLRVDNAFVEVNSKFIQ</sequence>
<evidence type="ECO:0000313" key="3">
    <source>
        <dbReference type="Proteomes" id="UP000009168"/>
    </source>
</evidence>
<feature type="transmembrane region" description="Helical" evidence="1">
    <location>
        <begin position="357"/>
        <end position="384"/>
    </location>
</feature>
<dbReference type="InParanoid" id="Q22WJ2"/>
<dbReference type="KEGG" id="tet:TTHERM_00155420"/>
<dbReference type="OrthoDB" id="298503at2759"/>
<protein>
    <submittedName>
        <fullName evidence="2">Transmembrane protein, putative</fullName>
    </submittedName>
</protein>
<feature type="transmembrane region" description="Helical" evidence="1">
    <location>
        <begin position="21"/>
        <end position="43"/>
    </location>
</feature>
<keyword evidence="1 2" id="KW-0812">Transmembrane</keyword>
<organism evidence="2 3">
    <name type="scientific">Tetrahymena thermophila (strain SB210)</name>
    <dbReference type="NCBI Taxonomy" id="312017"/>
    <lineage>
        <taxon>Eukaryota</taxon>
        <taxon>Sar</taxon>
        <taxon>Alveolata</taxon>
        <taxon>Ciliophora</taxon>
        <taxon>Intramacronucleata</taxon>
        <taxon>Oligohymenophorea</taxon>
        <taxon>Hymenostomatida</taxon>
        <taxon>Tetrahymenina</taxon>
        <taxon>Tetrahymenidae</taxon>
        <taxon>Tetrahymena</taxon>
    </lineage>
</organism>
<evidence type="ECO:0000313" key="2">
    <source>
        <dbReference type="EMBL" id="EAR89425.1"/>
    </source>
</evidence>
<name>Q22WJ2_TETTS</name>
<dbReference type="GeneID" id="7838469"/>
<reference evidence="3" key="1">
    <citation type="journal article" date="2006" name="PLoS Biol.">
        <title>Macronuclear genome sequence of the ciliate Tetrahymena thermophila, a model eukaryote.</title>
        <authorList>
            <person name="Eisen J.A."/>
            <person name="Coyne R.S."/>
            <person name="Wu M."/>
            <person name="Wu D."/>
            <person name="Thiagarajan M."/>
            <person name="Wortman J.R."/>
            <person name="Badger J.H."/>
            <person name="Ren Q."/>
            <person name="Amedeo P."/>
            <person name="Jones K.M."/>
            <person name="Tallon L.J."/>
            <person name="Delcher A.L."/>
            <person name="Salzberg S.L."/>
            <person name="Silva J.C."/>
            <person name="Haas B.J."/>
            <person name="Majoros W.H."/>
            <person name="Farzad M."/>
            <person name="Carlton J.M."/>
            <person name="Smith R.K. Jr."/>
            <person name="Garg J."/>
            <person name="Pearlman R.E."/>
            <person name="Karrer K.M."/>
            <person name="Sun L."/>
            <person name="Manning G."/>
            <person name="Elde N.C."/>
            <person name="Turkewitz A.P."/>
            <person name="Asai D.J."/>
            <person name="Wilkes D.E."/>
            <person name="Wang Y."/>
            <person name="Cai H."/>
            <person name="Collins K."/>
            <person name="Stewart B.A."/>
            <person name="Lee S.R."/>
            <person name="Wilamowska K."/>
            <person name="Weinberg Z."/>
            <person name="Ruzzo W.L."/>
            <person name="Wloga D."/>
            <person name="Gaertig J."/>
            <person name="Frankel J."/>
            <person name="Tsao C.-C."/>
            <person name="Gorovsky M.A."/>
            <person name="Keeling P.J."/>
            <person name="Waller R.F."/>
            <person name="Patron N.J."/>
            <person name="Cherry J.M."/>
            <person name="Stover N.A."/>
            <person name="Krieger C.J."/>
            <person name="del Toro C."/>
            <person name="Ryder H.F."/>
            <person name="Williamson S.C."/>
            <person name="Barbeau R.A."/>
            <person name="Hamilton E.P."/>
            <person name="Orias E."/>
        </authorList>
    </citation>
    <scope>NUCLEOTIDE SEQUENCE [LARGE SCALE GENOMIC DNA]</scope>
    <source>
        <strain evidence="3">SB210</strain>
    </source>
</reference>
<proteinExistence type="predicted"/>
<keyword evidence="1" id="KW-1133">Transmembrane helix</keyword>